<name>A0A918N498_9FLAO</name>
<keyword evidence="2" id="KW-1185">Reference proteome</keyword>
<dbReference type="AlphaFoldDB" id="A0A918N498"/>
<sequence length="294" mass="33493">MAAALIYWKDKNILTRSDMGVGDDALKAVTYRINNAFKGYAHRESYLEEAVKALKLEDCPDYKRRKGQKGTVVVISGIGEKTIHTTSQTKGDADNVMYRLSVYRAMTLEKYNELKKEDKLPKADYITYVTRDAHQDLSNSGRSNLRYGTYNETPPSDSYYLNRAGDCGGSGKGYLMFLSDNDNNKVINGVDGERGDVAIHQYDIHSSQGCLTLASGYDITKRLIPVEELYNEIPDLFLHEVMKDAERTDNNGLVHDMSIDRRPVRLILEEREVIEKTNNNKPYWEGFVDEEYKV</sequence>
<organism evidence="1 2">
    <name type="scientific">Aquimarina muelleri</name>
    <dbReference type="NCBI Taxonomy" id="279356"/>
    <lineage>
        <taxon>Bacteria</taxon>
        <taxon>Pseudomonadati</taxon>
        <taxon>Bacteroidota</taxon>
        <taxon>Flavobacteriia</taxon>
        <taxon>Flavobacteriales</taxon>
        <taxon>Flavobacteriaceae</taxon>
        <taxon>Aquimarina</taxon>
    </lineage>
</organism>
<evidence type="ECO:0000313" key="1">
    <source>
        <dbReference type="EMBL" id="GGX33864.1"/>
    </source>
</evidence>
<reference evidence="1 2" key="1">
    <citation type="journal article" date="2014" name="Int. J. Syst. Evol. Microbiol.">
        <title>Complete genome sequence of Corynebacterium casei LMG S-19264T (=DSM 44701T), isolated from a smear-ripened cheese.</title>
        <authorList>
            <consortium name="US DOE Joint Genome Institute (JGI-PGF)"/>
            <person name="Walter F."/>
            <person name="Albersmeier A."/>
            <person name="Kalinowski J."/>
            <person name="Ruckert C."/>
        </authorList>
    </citation>
    <scope>NUCLEOTIDE SEQUENCE [LARGE SCALE GENOMIC DNA]</scope>
    <source>
        <strain evidence="1 2">KCTC 12285</strain>
    </source>
</reference>
<gene>
    <name evidence="1" type="ORF">GCM10007384_38250</name>
</gene>
<dbReference type="RefSeq" id="WP_189457571.1">
    <property type="nucleotide sequence ID" value="NZ_BMWS01000042.1"/>
</dbReference>
<dbReference type="Proteomes" id="UP000601108">
    <property type="component" value="Unassembled WGS sequence"/>
</dbReference>
<dbReference type="EMBL" id="BMWS01000042">
    <property type="protein sequence ID" value="GGX33864.1"/>
    <property type="molecule type" value="Genomic_DNA"/>
</dbReference>
<accession>A0A918N498</accession>
<proteinExistence type="predicted"/>
<evidence type="ECO:0000313" key="2">
    <source>
        <dbReference type="Proteomes" id="UP000601108"/>
    </source>
</evidence>
<comment type="caution">
    <text evidence="1">The sequence shown here is derived from an EMBL/GenBank/DDBJ whole genome shotgun (WGS) entry which is preliminary data.</text>
</comment>
<protein>
    <submittedName>
        <fullName evidence="1">Uncharacterized protein</fullName>
    </submittedName>
</protein>